<organism evidence="2 3">
    <name type="scientific">Nonomuraea monospora</name>
    <dbReference type="NCBI Taxonomy" id="568818"/>
    <lineage>
        <taxon>Bacteria</taxon>
        <taxon>Bacillati</taxon>
        <taxon>Actinomycetota</taxon>
        <taxon>Actinomycetes</taxon>
        <taxon>Streptosporangiales</taxon>
        <taxon>Streptosporangiaceae</taxon>
        <taxon>Nonomuraea</taxon>
    </lineage>
</organism>
<protein>
    <submittedName>
        <fullName evidence="2">Uncharacterized protein</fullName>
    </submittedName>
</protein>
<evidence type="ECO:0000313" key="3">
    <source>
        <dbReference type="Proteomes" id="UP001499843"/>
    </source>
</evidence>
<dbReference type="EMBL" id="BAAAQX010000032">
    <property type="protein sequence ID" value="GAA2213280.1"/>
    <property type="molecule type" value="Genomic_DNA"/>
</dbReference>
<evidence type="ECO:0000313" key="2">
    <source>
        <dbReference type="EMBL" id="GAA2213280.1"/>
    </source>
</evidence>
<accession>A0ABN3CV01</accession>
<sequence>MEHEGPAARPSRTAKAAARSKADDPPSAGDSDDLRARVSHLEQLLEARGLDLRVENVGNLTINTTAKEGTFAEAQEREENDHATRFRLAAAISVNGL</sequence>
<comment type="caution">
    <text evidence="2">The sequence shown here is derived from an EMBL/GenBank/DDBJ whole genome shotgun (WGS) entry which is preliminary data.</text>
</comment>
<dbReference type="RefSeq" id="WP_344488567.1">
    <property type="nucleotide sequence ID" value="NZ_BAAAQX010000032.1"/>
</dbReference>
<feature type="region of interest" description="Disordered" evidence="1">
    <location>
        <begin position="1"/>
        <end position="35"/>
    </location>
</feature>
<name>A0ABN3CV01_9ACTN</name>
<proteinExistence type="predicted"/>
<evidence type="ECO:0000256" key="1">
    <source>
        <dbReference type="SAM" id="MobiDB-lite"/>
    </source>
</evidence>
<gene>
    <name evidence="2" type="ORF">GCM10009850_087420</name>
</gene>
<dbReference type="Proteomes" id="UP001499843">
    <property type="component" value="Unassembled WGS sequence"/>
</dbReference>
<reference evidence="3" key="1">
    <citation type="journal article" date="2019" name="Int. J. Syst. Evol. Microbiol.">
        <title>The Global Catalogue of Microorganisms (GCM) 10K type strain sequencing project: providing services to taxonomists for standard genome sequencing and annotation.</title>
        <authorList>
            <consortium name="The Broad Institute Genomics Platform"/>
            <consortium name="The Broad Institute Genome Sequencing Center for Infectious Disease"/>
            <person name="Wu L."/>
            <person name="Ma J."/>
        </authorList>
    </citation>
    <scope>NUCLEOTIDE SEQUENCE [LARGE SCALE GENOMIC DNA]</scope>
    <source>
        <strain evidence="3">JCM 16114</strain>
    </source>
</reference>
<keyword evidence="3" id="KW-1185">Reference proteome</keyword>
<feature type="compositionally biased region" description="Low complexity" evidence="1">
    <location>
        <begin position="7"/>
        <end position="29"/>
    </location>
</feature>